<feature type="region of interest" description="Disordered" evidence="1">
    <location>
        <begin position="47"/>
        <end position="84"/>
    </location>
</feature>
<proteinExistence type="predicted"/>
<dbReference type="EMBL" id="UYRV01014374">
    <property type="protein sequence ID" value="VDK60256.1"/>
    <property type="molecule type" value="Genomic_DNA"/>
</dbReference>
<reference evidence="2 3" key="1">
    <citation type="submission" date="2018-11" db="EMBL/GenBank/DDBJ databases">
        <authorList>
            <consortium name="Pathogen Informatics"/>
        </authorList>
    </citation>
    <scope>NUCLEOTIDE SEQUENCE [LARGE SCALE GENOMIC DNA]</scope>
</reference>
<organism evidence="2 3">
    <name type="scientific">Cylicostephanus goldi</name>
    <name type="common">Nematode worm</name>
    <dbReference type="NCBI Taxonomy" id="71465"/>
    <lineage>
        <taxon>Eukaryota</taxon>
        <taxon>Metazoa</taxon>
        <taxon>Ecdysozoa</taxon>
        <taxon>Nematoda</taxon>
        <taxon>Chromadorea</taxon>
        <taxon>Rhabditida</taxon>
        <taxon>Rhabditina</taxon>
        <taxon>Rhabditomorpha</taxon>
        <taxon>Strongyloidea</taxon>
        <taxon>Strongylidae</taxon>
        <taxon>Cylicostephanus</taxon>
    </lineage>
</organism>
<feature type="compositionally biased region" description="Polar residues" evidence="1">
    <location>
        <begin position="47"/>
        <end position="56"/>
    </location>
</feature>
<dbReference type="Proteomes" id="UP000271889">
    <property type="component" value="Unassembled WGS sequence"/>
</dbReference>
<name>A0A3P6RD92_CYLGO</name>
<protein>
    <submittedName>
        <fullName evidence="2">Uncharacterized protein</fullName>
    </submittedName>
</protein>
<dbReference type="AlphaFoldDB" id="A0A3P6RD92"/>
<evidence type="ECO:0000313" key="3">
    <source>
        <dbReference type="Proteomes" id="UP000271889"/>
    </source>
</evidence>
<evidence type="ECO:0000313" key="2">
    <source>
        <dbReference type="EMBL" id="VDK60256.1"/>
    </source>
</evidence>
<evidence type="ECO:0000256" key="1">
    <source>
        <dbReference type="SAM" id="MobiDB-lite"/>
    </source>
</evidence>
<gene>
    <name evidence="2" type="ORF">CGOC_LOCUS4947</name>
</gene>
<keyword evidence="3" id="KW-1185">Reference proteome</keyword>
<accession>A0A3P6RD92</accession>
<sequence>MFLTFTHWFALLIYLFAMRKTIQVVGLLILLVAVADAEIVSANKTDTAQGGSTTVAPSGKEDTKTEAPSGGEDTKTEAALAESTTKTKLGRMEDSIMAALIAIGAVFI</sequence>